<dbReference type="Gene3D" id="3.40.190.80">
    <property type="match status" value="1"/>
</dbReference>
<protein>
    <recommendedName>
        <fullName evidence="7">Inositol-phosphate phosphatase</fullName>
    </recommendedName>
</protein>
<gene>
    <name evidence="5" type="ORF">RDB_LOCUS49846</name>
</gene>
<evidence type="ECO:0000256" key="1">
    <source>
        <dbReference type="ARBA" id="ARBA00009759"/>
    </source>
</evidence>
<sequence length="132" mass="14186">MEAKSRSYIRLAGDGSQKGKVEGGRMIHSLRSLGSAALNFVNVASGGLDIYWEIGCWPWDVCAGVVIAQEAGGLVGGSSETPITGIVDENILTGRKYIVIRGIGDTPEETGLDAQKRLIKEFYETVEDWAPN</sequence>
<dbReference type="EMBL" id="CAJMWQ010000979">
    <property type="protein sequence ID" value="CAE6421487.1"/>
    <property type="molecule type" value="Genomic_DNA"/>
</dbReference>
<comment type="caution">
    <text evidence="5">The sequence shown here is derived from an EMBL/GenBank/DDBJ whole genome shotgun (WGS) entry which is preliminary data.</text>
</comment>
<dbReference type="PRINTS" id="PR00377">
    <property type="entry name" value="IMPHPHTASES"/>
</dbReference>
<organism evidence="5 6">
    <name type="scientific">Rhizoctonia solani</name>
    <dbReference type="NCBI Taxonomy" id="456999"/>
    <lineage>
        <taxon>Eukaryota</taxon>
        <taxon>Fungi</taxon>
        <taxon>Dikarya</taxon>
        <taxon>Basidiomycota</taxon>
        <taxon>Agaricomycotina</taxon>
        <taxon>Agaricomycetes</taxon>
        <taxon>Cantharellales</taxon>
        <taxon>Ceratobasidiaceae</taxon>
        <taxon>Rhizoctonia</taxon>
    </lineage>
</organism>
<evidence type="ECO:0000313" key="6">
    <source>
        <dbReference type="Proteomes" id="UP000663826"/>
    </source>
</evidence>
<keyword evidence="2 4" id="KW-0479">Metal-binding</keyword>
<proteinExistence type="inferred from homology"/>
<evidence type="ECO:0000256" key="4">
    <source>
        <dbReference type="PIRSR" id="PIRSR600760-2"/>
    </source>
</evidence>
<dbReference type="Proteomes" id="UP000663826">
    <property type="component" value="Unassembled WGS sequence"/>
</dbReference>
<reference evidence="5" key="1">
    <citation type="submission" date="2021-01" db="EMBL/GenBank/DDBJ databases">
        <authorList>
            <person name="Kaushik A."/>
        </authorList>
    </citation>
    <scope>NUCLEOTIDE SEQUENCE</scope>
    <source>
        <strain evidence="5">AG1-1B</strain>
    </source>
</reference>
<dbReference type="InterPro" id="IPR020550">
    <property type="entry name" value="Inositol_monophosphatase_CS"/>
</dbReference>
<dbReference type="GO" id="GO:0007165">
    <property type="term" value="P:signal transduction"/>
    <property type="evidence" value="ECO:0007669"/>
    <property type="project" value="TreeGrafter"/>
</dbReference>
<dbReference type="PROSITE" id="PS00630">
    <property type="entry name" value="IMP_2"/>
    <property type="match status" value="1"/>
</dbReference>
<dbReference type="GO" id="GO:0046854">
    <property type="term" value="P:phosphatidylinositol phosphate biosynthetic process"/>
    <property type="evidence" value="ECO:0007669"/>
    <property type="project" value="InterPro"/>
</dbReference>
<evidence type="ECO:0000256" key="2">
    <source>
        <dbReference type="ARBA" id="ARBA00022723"/>
    </source>
</evidence>
<dbReference type="PANTHER" id="PTHR20854:SF4">
    <property type="entry name" value="INOSITOL-1-MONOPHOSPHATASE-RELATED"/>
    <property type="match status" value="1"/>
</dbReference>
<keyword evidence="3 4" id="KW-0460">Magnesium</keyword>
<dbReference type="GO" id="GO:0008934">
    <property type="term" value="F:inositol monophosphate 1-phosphatase activity"/>
    <property type="evidence" value="ECO:0007669"/>
    <property type="project" value="TreeGrafter"/>
</dbReference>
<dbReference type="InterPro" id="IPR000760">
    <property type="entry name" value="Inositol_monophosphatase-like"/>
</dbReference>
<evidence type="ECO:0000313" key="5">
    <source>
        <dbReference type="EMBL" id="CAE6421487.1"/>
    </source>
</evidence>
<evidence type="ECO:0008006" key="7">
    <source>
        <dbReference type="Google" id="ProtNLM"/>
    </source>
</evidence>
<dbReference type="PANTHER" id="PTHR20854">
    <property type="entry name" value="INOSITOL MONOPHOSPHATASE"/>
    <property type="match status" value="1"/>
</dbReference>
<dbReference type="SUPFAM" id="SSF56655">
    <property type="entry name" value="Carbohydrate phosphatase"/>
    <property type="match status" value="1"/>
</dbReference>
<evidence type="ECO:0000256" key="3">
    <source>
        <dbReference type="ARBA" id="ARBA00022842"/>
    </source>
</evidence>
<name>A0A8H2XFE3_9AGAM</name>
<dbReference type="GO" id="GO:0006020">
    <property type="term" value="P:inositol metabolic process"/>
    <property type="evidence" value="ECO:0007669"/>
    <property type="project" value="TreeGrafter"/>
</dbReference>
<dbReference type="Pfam" id="PF00459">
    <property type="entry name" value="Inositol_P"/>
    <property type="match status" value="1"/>
</dbReference>
<dbReference type="AlphaFoldDB" id="A0A8H2XFE3"/>
<accession>A0A8H2XFE3</accession>
<feature type="binding site" evidence="4">
    <location>
        <position position="60"/>
    </location>
    <ligand>
        <name>Mg(2+)</name>
        <dbReference type="ChEBI" id="CHEBI:18420"/>
        <label>1</label>
        <note>catalytic</note>
    </ligand>
</feature>
<dbReference type="GO" id="GO:0046872">
    <property type="term" value="F:metal ion binding"/>
    <property type="evidence" value="ECO:0007669"/>
    <property type="project" value="UniProtKB-KW"/>
</dbReference>
<comment type="similarity">
    <text evidence="1">Belongs to the inositol monophosphatase superfamily.</text>
</comment>
<comment type="cofactor">
    <cofactor evidence="4">
        <name>Mg(2+)</name>
        <dbReference type="ChEBI" id="CHEBI:18420"/>
    </cofactor>
</comment>